<dbReference type="EMBL" id="WVIC01000019">
    <property type="protein sequence ID" value="NCJ07019.1"/>
    <property type="molecule type" value="Genomic_DNA"/>
</dbReference>
<dbReference type="AlphaFoldDB" id="A0A8K1ZXI8"/>
<evidence type="ECO:0000313" key="1">
    <source>
        <dbReference type="EMBL" id="NCJ07019.1"/>
    </source>
</evidence>
<proteinExistence type="predicted"/>
<dbReference type="Pfam" id="PF12565">
    <property type="entry name" value="DUF3747"/>
    <property type="match status" value="1"/>
</dbReference>
<dbReference type="InterPro" id="IPR022222">
    <property type="entry name" value="DUF3747"/>
</dbReference>
<reference evidence="1" key="1">
    <citation type="submission" date="2019-12" db="EMBL/GenBank/DDBJ databases">
        <title>High-Quality draft genome sequences of three cyanobacteria isolated from the limestone walls of the Old Cathedral of Coimbra.</title>
        <authorList>
            <person name="Tiago I."/>
            <person name="Soares F."/>
            <person name="Portugal A."/>
        </authorList>
    </citation>
    <scope>NUCLEOTIDE SEQUENCE [LARGE SCALE GENOMIC DNA]</scope>
    <source>
        <strain evidence="1">C</strain>
    </source>
</reference>
<protein>
    <submittedName>
        <fullName evidence="1">DUF3747 domain-containing protein</fullName>
    </submittedName>
</protein>
<sequence length="432" mass="46737">MVNDNREPPSGALKPALGNLALTAMMIGLGIPLNPAMATTFGQQEVPQDKFIAVAVPREGGNFTLLILEQLSQQRPCWRESGSRPTRIDPLLLDFDFTGICGRSTDSNGYSLRVAGQDLAVNYRLSIQPQGNNVVLMGVPANTRQGQPMEIGRTQGIADGLLKFELDPGWRFAKRTYQGKTLGHVYLARDTPASSAVAARSTPIPPPRRANSVPSRAVEIPVPTPGTAPGRPATFAGATSTSVYRVMVRPRNQAEQDRVRALVPGAFRASYRGQTVMQVGLFREREKAREVDQILRRQNLRTLIAQEDQRVAPIATTPSSGQVNAILPVPSSPAPMGNLRGDRGNDLWAVGTVPPPPPAPSVARAPRYRVLVQATSASDQSRVRSLVPDAFRSSYQGRSVMQVGSFGQQNEANAVIALMRQNGFNPIVERSP</sequence>
<evidence type="ECO:0000313" key="2">
    <source>
        <dbReference type="Proteomes" id="UP000607397"/>
    </source>
</evidence>
<name>A0A8K1ZXI8_9CYAN</name>
<comment type="caution">
    <text evidence="1">The sequence shown here is derived from an EMBL/GenBank/DDBJ whole genome shotgun (WGS) entry which is preliminary data.</text>
</comment>
<keyword evidence="2" id="KW-1185">Reference proteome</keyword>
<gene>
    <name evidence="1" type="ORF">GS597_10960</name>
</gene>
<dbReference type="Proteomes" id="UP000607397">
    <property type="component" value="Unassembled WGS sequence"/>
</dbReference>
<accession>A0A8K1ZXI8</accession>
<dbReference type="RefSeq" id="WP_161825494.1">
    <property type="nucleotide sequence ID" value="NZ_WVIC01000019.1"/>
</dbReference>
<organism evidence="1 2">
    <name type="scientific">Petrachloros mirabilis ULC683</name>
    <dbReference type="NCBI Taxonomy" id="2781853"/>
    <lineage>
        <taxon>Bacteria</taxon>
        <taxon>Bacillati</taxon>
        <taxon>Cyanobacteriota</taxon>
        <taxon>Cyanophyceae</taxon>
        <taxon>Synechococcales</taxon>
        <taxon>Petrachlorosaceae</taxon>
        <taxon>Petrachloros</taxon>
        <taxon>Petrachloros mirabilis</taxon>
    </lineage>
</organism>